<dbReference type="Gene3D" id="3.40.50.1460">
    <property type="match status" value="1"/>
</dbReference>
<protein>
    <recommendedName>
        <fullName evidence="3">Cell wall synthesis protein Wag31</fullName>
    </recommendedName>
    <alternativeName>
        <fullName evidence="8">Antigen 84</fullName>
    </alternativeName>
</protein>
<evidence type="ECO:0000259" key="9">
    <source>
        <dbReference type="Pfam" id="PF00656"/>
    </source>
</evidence>
<evidence type="ECO:0000256" key="5">
    <source>
        <dbReference type="ARBA" id="ARBA00022618"/>
    </source>
</evidence>
<comment type="similarity">
    <text evidence="2">Belongs to the DivIVA family.</text>
</comment>
<gene>
    <name evidence="10" type="ORF">ACFQS3_04110</name>
</gene>
<evidence type="ECO:0000256" key="4">
    <source>
        <dbReference type="ARBA" id="ARBA00022490"/>
    </source>
</evidence>
<sequence length="361" mass="38799">MRLPDGARSRALLIGTTDYEHESLDRVPAARNNVEGLRESLARDAGITGDDCRALVNPRDLAEVGAAVEDAARTAEDLLLVYYGGHGLVDGDGLLNLALPQSSPSLLPWSAIPFRFLHKAIQNARAATKVVVLDSCYSGIAIEPLLGPDLTGQLRIRGSFTLTSSPANSPSYAFEGRYTAFTGLLLDVLNEGVAGAGDLLTLNDIYTELLHRARVRGLPEPQKTGTHQADTLALAPNRHQGPPQQVQVAVPEPRARQAVPAPAPSADAVVTADEVRSVKFTAVQLAEGYDQDEVDAFLDRVVLALVEPAAGPQRLTPDDVRTSMFTSTRLREGYDVKEVDAFLDRIEAELERRQAVAGGRV</sequence>
<comment type="caution">
    <text evidence="10">The sequence shown here is derived from an EMBL/GenBank/DDBJ whole genome shotgun (WGS) entry which is preliminary data.</text>
</comment>
<feature type="domain" description="Peptidase C14 caspase" evidence="9">
    <location>
        <begin position="9"/>
        <end position="208"/>
    </location>
</feature>
<evidence type="ECO:0000313" key="11">
    <source>
        <dbReference type="Proteomes" id="UP001596470"/>
    </source>
</evidence>
<evidence type="ECO:0000256" key="3">
    <source>
        <dbReference type="ARBA" id="ARBA00018787"/>
    </source>
</evidence>
<keyword evidence="7" id="KW-0131">Cell cycle</keyword>
<dbReference type="InterPro" id="IPR019933">
    <property type="entry name" value="DivIVA_domain"/>
</dbReference>
<keyword evidence="6" id="KW-0175">Coiled coil</keyword>
<comment type="subcellular location">
    <subcellularLocation>
        <location evidence="1">Cytoplasm</location>
    </subcellularLocation>
</comment>
<proteinExistence type="inferred from homology"/>
<dbReference type="SUPFAM" id="SSF52129">
    <property type="entry name" value="Caspase-like"/>
    <property type="match status" value="1"/>
</dbReference>
<evidence type="ECO:0000256" key="2">
    <source>
        <dbReference type="ARBA" id="ARBA00009008"/>
    </source>
</evidence>
<evidence type="ECO:0000256" key="8">
    <source>
        <dbReference type="ARBA" id="ARBA00031737"/>
    </source>
</evidence>
<accession>A0ABW2D5H0</accession>
<dbReference type="EMBL" id="JBHSYS010000001">
    <property type="protein sequence ID" value="MFC6956378.1"/>
    <property type="molecule type" value="Genomic_DNA"/>
</dbReference>
<keyword evidence="4" id="KW-0963">Cytoplasm</keyword>
<dbReference type="NCBIfam" id="NF047832">
    <property type="entry name" value="caspase_w_EACC1"/>
    <property type="match status" value="1"/>
</dbReference>
<keyword evidence="11" id="KW-1185">Reference proteome</keyword>
<dbReference type="Pfam" id="PF00656">
    <property type="entry name" value="Peptidase_C14"/>
    <property type="match status" value="1"/>
</dbReference>
<dbReference type="InterPro" id="IPR011600">
    <property type="entry name" value="Pept_C14_caspase"/>
</dbReference>
<dbReference type="NCBIfam" id="TIGR03544">
    <property type="entry name" value="DivI1A_domain"/>
    <property type="match status" value="2"/>
</dbReference>
<keyword evidence="5" id="KW-0132">Cell division</keyword>
<dbReference type="Proteomes" id="UP001596470">
    <property type="component" value="Unassembled WGS sequence"/>
</dbReference>
<dbReference type="InterPro" id="IPR029030">
    <property type="entry name" value="Caspase-like_dom_sf"/>
</dbReference>
<dbReference type="Gene3D" id="6.10.250.660">
    <property type="match status" value="2"/>
</dbReference>
<evidence type="ECO:0000256" key="6">
    <source>
        <dbReference type="ARBA" id="ARBA00023054"/>
    </source>
</evidence>
<name>A0ABW2D5H0_9ACTN</name>
<evidence type="ECO:0000256" key="7">
    <source>
        <dbReference type="ARBA" id="ARBA00023306"/>
    </source>
</evidence>
<dbReference type="RefSeq" id="WP_382354259.1">
    <property type="nucleotide sequence ID" value="NZ_JBHMBP010000004.1"/>
</dbReference>
<dbReference type="PANTHER" id="PTHR35794:SF2">
    <property type="entry name" value="CELL DIVISION PROTEIN DIVIVA"/>
    <property type="match status" value="1"/>
</dbReference>
<organism evidence="10 11">
    <name type="scientific">Glycomyces mayteni</name>
    <dbReference type="NCBI Taxonomy" id="543887"/>
    <lineage>
        <taxon>Bacteria</taxon>
        <taxon>Bacillati</taxon>
        <taxon>Actinomycetota</taxon>
        <taxon>Actinomycetes</taxon>
        <taxon>Glycomycetales</taxon>
        <taxon>Glycomycetaceae</taxon>
        <taxon>Glycomyces</taxon>
    </lineage>
</organism>
<evidence type="ECO:0000256" key="1">
    <source>
        <dbReference type="ARBA" id="ARBA00004496"/>
    </source>
</evidence>
<dbReference type="PANTHER" id="PTHR35794">
    <property type="entry name" value="CELL DIVISION PROTEIN DIVIVA"/>
    <property type="match status" value="1"/>
</dbReference>
<reference evidence="11" key="1">
    <citation type="journal article" date="2019" name="Int. J. Syst. Evol. Microbiol.">
        <title>The Global Catalogue of Microorganisms (GCM) 10K type strain sequencing project: providing services to taxonomists for standard genome sequencing and annotation.</title>
        <authorList>
            <consortium name="The Broad Institute Genomics Platform"/>
            <consortium name="The Broad Institute Genome Sequencing Center for Infectious Disease"/>
            <person name="Wu L."/>
            <person name="Ma J."/>
        </authorList>
    </citation>
    <scope>NUCLEOTIDE SEQUENCE [LARGE SCALE GENOMIC DNA]</scope>
    <source>
        <strain evidence="11">KACC 12634</strain>
    </source>
</reference>
<evidence type="ECO:0000313" key="10">
    <source>
        <dbReference type="EMBL" id="MFC6956378.1"/>
    </source>
</evidence>
<dbReference type="InterPro" id="IPR007793">
    <property type="entry name" value="DivIVA_fam"/>
</dbReference>